<dbReference type="InterPro" id="IPR042789">
    <property type="entry name" value="FRRS1L"/>
</dbReference>
<dbReference type="GO" id="GO:1900449">
    <property type="term" value="P:regulation of glutamate receptor signaling pathway"/>
    <property type="evidence" value="ECO:0007669"/>
    <property type="project" value="InterPro"/>
</dbReference>
<proteinExistence type="predicted"/>
<organism evidence="2 4">
    <name type="scientific">Dracunculus medinensis</name>
    <name type="common">Guinea worm</name>
    <dbReference type="NCBI Taxonomy" id="318479"/>
    <lineage>
        <taxon>Eukaryota</taxon>
        <taxon>Metazoa</taxon>
        <taxon>Ecdysozoa</taxon>
        <taxon>Nematoda</taxon>
        <taxon>Chromadorea</taxon>
        <taxon>Rhabditida</taxon>
        <taxon>Spirurina</taxon>
        <taxon>Dracunculoidea</taxon>
        <taxon>Dracunculidae</taxon>
        <taxon>Dracunculus</taxon>
    </lineage>
</organism>
<evidence type="ECO:0000313" key="3">
    <source>
        <dbReference type="Proteomes" id="UP000274756"/>
    </source>
</evidence>
<sequence>MSLPITIDLSSCGTKKGCLAIPYGCQNNSQLQCSSIFTYQVDGDYLLMELLGLVDDIERSYVAIGFSLDQYMGNDSVTECSVAPGSPLQGRLSYNKGTMNYRVNISDVISLFLA</sequence>
<dbReference type="AlphaFoldDB" id="A0A0N4UKG5"/>
<dbReference type="WBParaSite" id="DME_0000820401-mRNA-1">
    <property type="protein sequence ID" value="DME_0000820401-mRNA-1"/>
    <property type="gene ID" value="DME_0000820401"/>
</dbReference>
<dbReference type="PANTHER" id="PTHR46902:SF1">
    <property type="entry name" value="DOMON DOMAIN-CONTAINING PROTEIN FRRS1L"/>
    <property type="match status" value="1"/>
</dbReference>
<dbReference type="Proteomes" id="UP000274756">
    <property type="component" value="Unassembled WGS sequence"/>
</dbReference>
<evidence type="ECO:0000313" key="1">
    <source>
        <dbReference type="EMBL" id="VDN52307.1"/>
    </source>
</evidence>
<evidence type="ECO:0000313" key="4">
    <source>
        <dbReference type="WBParaSite" id="DME_0000820401-mRNA-1"/>
    </source>
</evidence>
<protein>
    <submittedName>
        <fullName evidence="4">Peptidase A1 domain-containing protein</fullName>
    </submittedName>
</protein>
<dbReference type="Proteomes" id="UP000038040">
    <property type="component" value="Unplaced"/>
</dbReference>
<gene>
    <name evidence="1" type="ORF">DME_LOCUS2280</name>
</gene>
<reference evidence="1 3" key="2">
    <citation type="submission" date="2018-11" db="EMBL/GenBank/DDBJ databases">
        <authorList>
            <consortium name="Pathogen Informatics"/>
        </authorList>
    </citation>
    <scope>NUCLEOTIDE SEQUENCE [LARGE SCALE GENOMIC DNA]</scope>
</reference>
<name>A0A0N4UKG5_DRAME</name>
<dbReference type="OrthoDB" id="5856214at2759"/>
<keyword evidence="3" id="KW-1185">Reference proteome</keyword>
<dbReference type="STRING" id="318479.A0A0N4UKG5"/>
<reference evidence="4" key="1">
    <citation type="submission" date="2017-02" db="UniProtKB">
        <authorList>
            <consortium name="WormBaseParasite"/>
        </authorList>
    </citation>
    <scope>IDENTIFICATION</scope>
</reference>
<dbReference type="EMBL" id="UYYG01000053">
    <property type="protein sequence ID" value="VDN52307.1"/>
    <property type="molecule type" value="Genomic_DNA"/>
</dbReference>
<evidence type="ECO:0000313" key="2">
    <source>
        <dbReference type="Proteomes" id="UP000038040"/>
    </source>
</evidence>
<accession>A0A0N4UKG5</accession>
<dbReference type="PANTHER" id="PTHR46902">
    <property type="entry name" value="DOMON DOMAIN-CONTAINING PROTEIN FRRS1L"/>
    <property type="match status" value="1"/>
</dbReference>